<reference evidence="5" key="3">
    <citation type="submission" date="2016-02" db="EMBL/GenBank/DDBJ databases">
        <authorList>
            <person name="Wen L."/>
            <person name="He K."/>
            <person name="Yang H."/>
        </authorList>
    </citation>
    <scope>NUCLEOTIDE SEQUENCE [LARGE SCALE GENOMIC DNA]</scope>
    <source>
        <strain evidence="5">JCM 15929</strain>
    </source>
</reference>
<keyword evidence="6" id="KW-1185">Reference proteome</keyword>
<organism evidence="4 5">
    <name type="scientific">Tsukamurella pseudospumae</name>
    <dbReference type="NCBI Taxonomy" id="239498"/>
    <lineage>
        <taxon>Bacteria</taxon>
        <taxon>Bacillati</taxon>
        <taxon>Actinomycetota</taxon>
        <taxon>Actinomycetes</taxon>
        <taxon>Mycobacteriales</taxon>
        <taxon>Tsukamurellaceae</taxon>
        <taxon>Tsukamurella</taxon>
    </lineage>
</organism>
<reference evidence="4" key="2">
    <citation type="submission" date="2016-02" db="EMBL/GenBank/DDBJ databases">
        <authorList>
            <person name="Teng J.L."/>
            <person name="Yang Y."/>
            <person name="Huang Y."/>
            <person name="Guo F."/>
            <person name="Wei W."/>
            <person name="Chen J.H."/>
            <person name="Wong S.Y."/>
            <person name="Lau S.K."/>
            <person name="Woo P.C."/>
        </authorList>
    </citation>
    <scope>NUCLEOTIDE SEQUENCE</scope>
    <source>
        <strain evidence="4">JCM 15929</strain>
    </source>
</reference>
<dbReference type="RefSeq" id="WP_068571565.1">
    <property type="nucleotide sequence ID" value="NZ_LSRE01000003.1"/>
</dbReference>
<dbReference type="EMBL" id="LSRE01000003">
    <property type="protein sequence ID" value="KXP00730.1"/>
    <property type="molecule type" value="Genomic_DNA"/>
</dbReference>
<accession>A0A138AE93</accession>
<gene>
    <name evidence="4" type="ORF">AXK60_08425</name>
    <name evidence="3" type="ORF">AXK61_14105</name>
</gene>
<dbReference type="Gene3D" id="1.10.510.10">
    <property type="entry name" value="Transferase(Phosphotransferase) domain 1"/>
    <property type="match status" value="1"/>
</dbReference>
<evidence type="ECO:0000313" key="5">
    <source>
        <dbReference type="Proteomes" id="UP000070258"/>
    </source>
</evidence>
<reference evidence="3 6" key="1">
    <citation type="submission" date="2016-02" db="EMBL/GenBank/DDBJ databases">
        <authorList>
            <person name="Teng J.L."/>
            <person name="Tang Y."/>
            <person name="Huang Y."/>
            <person name="Guo F."/>
            <person name="Wei W."/>
            <person name="Chen J.H."/>
            <person name="Wong S.Y."/>
            <person name="Lau S.K."/>
            <person name="Woo P.C."/>
        </authorList>
    </citation>
    <scope>NUCLEOTIDE SEQUENCE [LARGE SCALE GENOMIC DNA]</scope>
    <source>
        <strain evidence="3 6">JCM 13375</strain>
    </source>
</reference>
<dbReference type="SUPFAM" id="SSF56112">
    <property type="entry name" value="Protein kinase-like (PK-like)"/>
    <property type="match status" value="1"/>
</dbReference>
<dbReference type="AlphaFoldDB" id="A0A138AE93"/>
<evidence type="ECO:0000313" key="4">
    <source>
        <dbReference type="EMBL" id="KXP08689.1"/>
    </source>
</evidence>
<feature type="region of interest" description="Disordered" evidence="1">
    <location>
        <begin position="186"/>
        <end position="211"/>
    </location>
</feature>
<dbReference type="OrthoDB" id="4775495at2"/>
<name>A0A138AE93_9ACTN</name>
<dbReference type="InterPro" id="IPR011009">
    <property type="entry name" value="Kinase-like_dom_sf"/>
</dbReference>
<feature type="transmembrane region" description="Helical" evidence="2">
    <location>
        <begin position="222"/>
        <end position="243"/>
    </location>
</feature>
<dbReference type="EMBL" id="LSRF01000044">
    <property type="protein sequence ID" value="KXP08689.1"/>
    <property type="molecule type" value="Genomic_DNA"/>
</dbReference>
<evidence type="ECO:0000313" key="6">
    <source>
        <dbReference type="Proteomes" id="UP000070409"/>
    </source>
</evidence>
<evidence type="ECO:0000256" key="2">
    <source>
        <dbReference type="SAM" id="Phobius"/>
    </source>
</evidence>
<dbReference type="STRING" id="239498.AXK60_08425"/>
<comment type="caution">
    <text evidence="4">The sequence shown here is derived from an EMBL/GenBank/DDBJ whole genome shotgun (WGS) entry which is preliminary data.</text>
</comment>
<evidence type="ECO:0000256" key="1">
    <source>
        <dbReference type="SAM" id="MobiDB-lite"/>
    </source>
</evidence>
<evidence type="ECO:0000313" key="3">
    <source>
        <dbReference type="EMBL" id="KXP00730.1"/>
    </source>
</evidence>
<proteinExistence type="predicted"/>
<keyword evidence="2" id="KW-0472">Membrane</keyword>
<evidence type="ECO:0008006" key="7">
    <source>
        <dbReference type="Google" id="ProtNLM"/>
    </source>
</evidence>
<dbReference type="Proteomes" id="UP000070258">
    <property type="component" value="Unassembled WGS sequence"/>
</dbReference>
<sequence>MSSHGDASVRPPEQGQLTAGQVRFLVGSVAPEVDVRAAAGRPYGRLSPTALQVGTDGSVHLAASPSAVDADAHAAPEVLGGAEPTVRSEVFSLASTSYSLLTGHPPNPYGFATVRRARPDLDPRVDGVLAQATARGPEFRFPTVTAFADALGAALGVPAEPLRPVPPPGSTGQWAAIPAPLAAGGPPPHPAFAAQSGPMPATTPPSRTGSRFSGFEVSETTLSIALLFLVILVGAGCLSLFLIV</sequence>
<keyword evidence="2" id="KW-1133">Transmembrane helix</keyword>
<dbReference type="Proteomes" id="UP000070409">
    <property type="component" value="Unassembled WGS sequence"/>
</dbReference>
<protein>
    <recommendedName>
        <fullName evidence="7">Protein kinase domain-containing protein</fullName>
    </recommendedName>
</protein>
<keyword evidence="2" id="KW-0812">Transmembrane</keyword>